<gene>
    <name evidence="2" type="ORF">ZHAS_00016963</name>
</gene>
<dbReference type="AlphaFoldDB" id="A0A084WFG8"/>
<evidence type="ECO:0000313" key="4">
    <source>
        <dbReference type="Proteomes" id="UP000030765"/>
    </source>
</evidence>
<evidence type="ECO:0000313" key="2">
    <source>
        <dbReference type="EMBL" id="KFB48962.1"/>
    </source>
</evidence>
<proteinExistence type="predicted"/>
<reference evidence="3" key="2">
    <citation type="submission" date="2020-05" db="UniProtKB">
        <authorList>
            <consortium name="EnsemblMetazoa"/>
        </authorList>
    </citation>
    <scope>IDENTIFICATION</scope>
</reference>
<sequence length="97" mass="10304">MVGKVSESLPKSAVSSRSRSGGFFLPTPRGVYRAEHGIACSLKLSTEFDKSAVIFHNDGERSPGGQTQLIATRCSNAPGLEGANMLNVCVFDLCRSV</sequence>
<feature type="region of interest" description="Disordered" evidence="1">
    <location>
        <begin position="1"/>
        <end position="22"/>
    </location>
</feature>
<organism evidence="2">
    <name type="scientific">Anopheles sinensis</name>
    <name type="common">Mosquito</name>
    <dbReference type="NCBI Taxonomy" id="74873"/>
    <lineage>
        <taxon>Eukaryota</taxon>
        <taxon>Metazoa</taxon>
        <taxon>Ecdysozoa</taxon>
        <taxon>Arthropoda</taxon>
        <taxon>Hexapoda</taxon>
        <taxon>Insecta</taxon>
        <taxon>Pterygota</taxon>
        <taxon>Neoptera</taxon>
        <taxon>Endopterygota</taxon>
        <taxon>Diptera</taxon>
        <taxon>Nematocera</taxon>
        <taxon>Culicoidea</taxon>
        <taxon>Culicidae</taxon>
        <taxon>Anophelinae</taxon>
        <taxon>Anopheles</taxon>
    </lineage>
</organism>
<evidence type="ECO:0000313" key="3">
    <source>
        <dbReference type="EnsemblMetazoa" id="ASIC016963-PA"/>
    </source>
</evidence>
<name>A0A084WFG8_ANOSI</name>
<protein>
    <submittedName>
        <fullName evidence="2 3">Adenylosuccinate lyase</fullName>
    </submittedName>
</protein>
<evidence type="ECO:0000256" key="1">
    <source>
        <dbReference type="SAM" id="MobiDB-lite"/>
    </source>
</evidence>
<reference evidence="2 4" key="1">
    <citation type="journal article" date="2014" name="BMC Genomics">
        <title>Genome sequence of Anopheles sinensis provides insight into genetics basis of mosquito competence for malaria parasites.</title>
        <authorList>
            <person name="Zhou D."/>
            <person name="Zhang D."/>
            <person name="Ding G."/>
            <person name="Shi L."/>
            <person name="Hou Q."/>
            <person name="Ye Y."/>
            <person name="Xu Y."/>
            <person name="Zhou H."/>
            <person name="Xiong C."/>
            <person name="Li S."/>
            <person name="Yu J."/>
            <person name="Hong S."/>
            <person name="Yu X."/>
            <person name="Zou P."/>
            <person name="Chen C."/>
            <person name="Chang X."/>
            <person name="Wang W."/>
            <person name="Lv Y."/>
            <person name="Sun Y."/>
            <person name="Ma L."/>
            <person name="Shen B."/>
            <person name="Zhu C."/>
        </authorList>
    </citation>
    <scope>NUCLEOTIDE SEQUENCE [LARGE SCALE GENOMIC DNA]</scope>
</reference>
<dbReference type="GO" id="GO:0016829">
    <property type="term" value="F:lyase activity"/>
    <property type="evidence" value="ECO:0007669"/>
    <property type="project" value="UniProtKB-KW"/>
</dbReference>
<dbReference type="VEuPathDB" id="VectorBase:ASIC016963"/>
<accession>A0A084WFG8</accession>
<dbReference type="Proteomes" id="UP000030765">
    <property type="component" value="Unassembled WGS sequence"/>
</dbReference>
<dbReference type="EnsemblMetazoa" id="ASIC016963-RA">
    <property type="protein sequence ID" value="ASIC016963-PA"/>
    <property type="gene ID" value="ASIC016963"/>
</dbReference>
<dbReference type="EMBL" id="ATLV01023349">
    <property type="status" value="NOT_ANNOTATED_CDS"/>
    <property type="molecule type" value="Genomic_DNA"/>
</dbReference>
<dbReference type="EMBL" id="KE525342">
    <property type="protein sequence ID" value="KFB48962.1"/>
    <property type="molecule type" value="Genomic_DNA"/>
</dbReference>
<keyword evidence="2" id="KW-0456">Lyase</keyword>
<keyword evidence="4" id="KW-1185">Reference proteome</keyword>